<evidence type="ECO:0000256" key="1">
    <source>
        <dbReference type="SAM" id="MobiDB-lite"/>
    </source>
</evidence>
<sequence>MSLLSPPPAKIQALNMEPKALPVLLVSLPGLPAAAPFMHLASTHPVQGLPLQSLTWKTLPKIPSQMLPPPGSPLIASAQRRPQALAGFGDQANAGPSFRPHRKPVSFLDSGSNSSSSEATLFWVQELSC</sequence>
<comment type="caution">
    <text evidence="2">The sequence shown here is derived from an EMBL/GenBank/DDBJ whole genome shotgun (WGS) entry which is preliminary data.</text>
</comment>
<organism evidence="2 3">
    <name type="scientific">Pipistrellus kuhlii</name>
    <name type="common">Kuhl's pipistrelle</name>
    <dbReference type="NCBI Taxonomy" id="59472"/>
    <lineage>
        <taxon>Eukaryota</taxon>
        <taxon>Metazoa</taxon>
        <taxon>Chordata</taxon>
        <taxon>Craniata</taxon>
        <taxon>Vertebrata</taxon>
        <taxon>Euteleostomi</taxon>
        <taxon>Mammalia</taxon>
        <taxon>Eutheria</taxon>
        <taxon>Laurasiatheria</taxon>
        <taxon>Chiroptera</taxon>
        <taxon>Yangochiroptera</taxon>
        <taxon>Vespertilionidae</taxon>
        <taxon>Pipistrellus</taxon>
    </lineage>
</organism>
<feature type="region of interest" description="Disordered" evidence="1">
    <location>
        <begin position="87"/>
        <end position="115"/>
    </location>
</feature>
<keyword evidence="3" id="KW-1185">Reference proteome</keyword>
<accession>A0A7J7W317</accession>
<proteinExistence type="predicted"/>
<dbReference type="AlphaFoldDB" id="A0A7J7W317"/>
<dbReference type="Proteomes" id="UP000558488">
    <property type="component" value="Unassembled WGS sequence"/>
</dbReference>
<evidence type="ECO:0000313" key="2">
    <source>
        <dbReference type="EMBL" id="KAF6331854.1"/>
    </source>
</evidence>
<dbReference type="EMBL" id="JACAGB010000012">
    <property type="protein sequence ID" value="KAF6331854.1"/>
    <property type="molecule type" value="Genomic_DNA"/>
</dbReference>
<evidence type="ECO:0000313" key="3">
    <source>
        <dbReference type="Proteomes" id="UP000558488"/>
    </source>
</evidence>
<feature type="compositionally biased region" description="Low complexity" evidence="1">
    <location>
        <begin position="106"/>
        <end position="115"/>
    </location>
</feature>
<reference evidence="2 3" key="1">
    <citation type="journal article" date="2020" name="Nature">
        <title>Six reference-quality genomes reveal evolution of bat adaptations.</title>
        <authorList>
            <person name="Jebb D."/>
            <person name="Huang Z."/>
            <person name="Pippel M."/>
            <person name="Hughes G.M."/>
            <person name="Lavrichenko K."/>
            <person name="Devanna P."/>
            <person name="Winkler S."/>
            <person name="Jermiin L.S."/>
            <person name="Skirmuntt E.C."/>
            <person name="Katzourakis A."/>
            <person name="Burkitt-Gray L."/>
            <person name="Ray D.A."/>
            <person name="Sullivan K.A.M."/>
            <person name="Roscito J.G."/>
            <person name="Kirilenko B.M."/>
            <person name="Davalos L.M."/>
            <person name="Corthals A.P."/>
            <person name="Power M.L."/>
            <person name="Jones G."/>
            <person name="Ransome R.D."/>
            <person name="Dechmann D.K.N."/>
            <person name="Locatelli A.G."/>
            <person name="Puechmaille S.J."/>
            <person name="Fedrigo O."/>
            <person name="Jarvis E.D."/>
            <person name="Hiller M."/>
            <person name="Vernes S.C."/>
            <person name="Myers E.W."/>
            <person name="Teeling E.C."/>
        </authorList>
    </citation>
    <scope>NUCLEOTIDE SEQUENCE [LARGE SCALE GENOMIC DNA]</scope>
    <source>
        <strain evidence="2">MPipKuh1</strain>
        <tissue evidence="2">Flight muscle</tissue>
    </source>
</reference>
<protein>
    <submittedName>
        <fullName evidence="2">Uncharacterized protein</fullName>
    </submittedName>
</protein>
<name>A0A7J7W317_PIPKU</name>
<gene>
    <name evidence="2" type="ORF">mPipKuh1_008162</name>
</gene>